<protein>
    <recommendedName>
        <fullName evidence="5">Pentatricopeptide repeat-containing protein</fullName>
    </recommendedName>
</protein>
<keyword evidence="1" id="KW-0677">Repeat</keyword>
<organism evidence="3 4">
    <name type="scientific">Ensete ventricosum</name>
    <name type="common">Abyssinian banana</name>
    <name type="synonym">Musa ensete</name>
    <dbReference type="NCBI Taxonomy" id="4639"/>
    <lineage>
        <taxon>Eukaryota</taxon>
        <taxon>Viridiplantae</taxon>
        <taxon>Streptophyta</taxon>
        <taxon>Embryophyta</taxon>
        <taxon>Tracheophyta</taxon>
        <taxon>Spermatophyta</taxon>
        <taxon>Magnoliopsida</taxon>
        <taxon>Liliopsida</taxon>
        <taxon>Zingiberales</taxon>
        <taxon>Musaceae</taxon>
        <taxon>Ensete</taxon>
    </lineage>
</organism>
<dbReference type="EMBL" id="JAQQAF010000001">
    <property type="protein sequence ID" value="KAJ8511153.1"/>
    <property type="molecule type" value="Genomic_DNA"/>
</dbReference>
<dbReference type="GO" id="GO:0009451">
    <property type="term" value="P:RNA modification"/>
    <property type="evidence" value="ECO:0007669"/>
    <property type="project" value="InterPro"/>
</dbReference>
<evidence type="ECO:0000313" key="3">
    <source>
        <dbReference type="EMBL" id="KAJ8511153.1"/>
    </source>
</evidence>
<dbReference type="Gene3D" id="1.25.40.10">
    <property type="entry name" value="Tetratricopeptide repeat domain"/>
    <property type="match status" value="3"/>
</dbReference>
<dbReference type="PROSITE" id="PS51375">
    <property type="entry name" value="PPR"/>
    <property type="match status" value="2"/>
</dbReference>
<sequence>MPLPFATVTALRRHLRLAGDLGSLPLAHQSHAASITLGLRCHPLVSSALISAYSLLRLPSLSLLVFRHHQQPDIFLHNSLLAAFSRNGLFAETVSFFHQLSLRLSPDQFSLSIAAKAAAELAELRTGLAVHSLAIRLGFDTDTILSNSLMLMYFRCKCATDAYCLFDEMPARSVASWNALILELAEMVDVIDVAGMWELVRQMQSEGMKPDSFTISTILTLCGFDDWSQKRGKEIHCFILRNSLDMDSDFHVRSCLIDMYSRVRRVDLGRRVFDGISSNNVVVCTAMVAGYVENGEYLESLKLFQEMTLRDGTMPNKITLVTILPAVGLLASLVEGKQIHGFAIRLGLNSETSLNNALIDMYSKCGTVHHARCIFDDESWNKDIISWSSMISCYGIHGKGDQAITLFRKLSSLNFKLNHITSLAILSACSRGGLAMEGLEIYNSLVKNHAVMPTVEICSCVVDMLGRAGQLDHALVFINSMQIAPSPSIWGALFGASVIHNDQKMQDLAYNFLIQLEPDNPSNFVSASNLHASSEKWDFVAQIYVLLIVNQFFPECMKKLILPAHIIISCEKLMTIGNLTLGMFNLLTARGRQLNFICFLYGGWGKKEKGKKKSLSLSISGHLLGVFFKKGLKKERRKGKATNKNMVLNHIINLQAKQLKSAIMVQTHP</sequence>
<evidence type="ECO:0000256" key="1">
    <source>
        <dbReference type="ARBA" id="ARBA00022737"/>
    </source>
</evidence>
<dbReference type="Pfam" id="PF01535">
    <property type="entry name" value="PPR"/>
    <property type="match status" value="3"/>
</dbReference>
<keyword evidence="4" id="KW-1185">Reference proteome</keyword>
<dbReference type="Proteomes" id="UP001222027">
    <property type="component" value="Unassembled WGS sequence"/>
</dbReference>
<dbReference type="PANTHER" id="PTHR47926:SF540">
    <property type="entry name" value="PENTATRICOPEPTIDE REPEAT-CONTAINING PROTEIN"/>
    <property type="match status" value="1"/>
</dbReference>
<reference evidence="3 4" key="1">
    <citation type="submission" date="2022-12" db="EMBL/GenBank/DDBJ databases">
        <title>Chromosome-scale assembly of the Ensete ventricosum genome.</title>
        <authorList>
            <person name="Dussert Y."/>
            <person name="Stocks J."/>
            <person name="Wendawek A."/>
            <person name="Woldeyes F."/>
            <person name="Nichols R.A."/>
            <person name="Borrell J.S."/>
        </authorList>
    </citation>
    <scope>NUCLEOTIDE SEQUENCE [LARGE SCALE GENOMIC DNA]</scope>
    <source>
        <strain evidence="4">cv. Maze</strain>
        <tissue evidence="3">Seeds</tissue>
    </source>
</reference>
<dbReference type="FunFam" id="1.25.40.10:FF:000996">
    <property type="entry name" value="Small kernel1"/>
    <property type="match status" value="1"/>
</dbReference>
<accession>A0AAV8RWC5</accession>
<name>A0AAV8RWC5_ENSVE</name>
<dbReference type="GO" id="GO:0003723">
    <property type="term" value="F:RNA binding"/>
    <property type="evidence" value="ECO:0007669"/>
    <property type="project" value="InterPro"/>
</dbReference>
<feature type="repeat" description="PPR" evidence="2">
    <location>
        <begin position="280"/>
        <end position="315"/>
    </location>
</feature>
<dbReference type="InterPro" id="IPR002885">
    <property type="entry name" value="PPR_rpt"/>
</dbReference>
<evidence type="ECO:0000313" key="4">
    <source>
        <dbReference type="Proteomes" id="UP001222027"/>
    </source>
</evidence>
<dbReference type="AlphaFoldDB" id="A0AAV8RWC5"/>
<dbReference type="PANTHER" id="PTHR47926">
    <property type="entry name" value="PENTATRICOPEPTIDE REPEAT-CONTAINING PROTEIN"/>
    <property type="match status" value="1"/>
</dbReference>
<dbReference type="InterPro" id="IPR011990">
    <property type="entry name" value="TPR-like_helical_dom_sf"/>
</dbReference>
<evidence type="ECO:0008006" key="5">
    <source>
        <dbReference type="Google" id="ProtNLM"/>
    </source>
</evidence>
<dbReference type="InterPro" id="IPR046960">
    <property type="entry name" value="PPR_At4g14850-like_plant"/>
</dbReference>
<evidence type="ECO:0000256" key="2">
    <source>
        <dbReference type="PROSITE-ProRule" id="PRU00708"/>
    </source>
</evidence>
<feature type="repeat" description="PPR" evidence="2">
    <location>
        <begin position="383"/>
        <end position="417"/>
    </location>
</feature>
<dbReference type="NCBIfam" id="TIGR00756">
    <property type="entry name" value="PPR"/>
    <property type="match status" value="2"/>
</dbReference>
<gene>
    <name evidence="3" type="ORF">OPV22_001587</name>
</gene>
<proteinExistence type="predicted"/>
<comment type="caution">
    <text evidence="3">The sequence shown here is derived from an EMBL/GenBank/DDBJ whole genome shotgun (WGS) entry which is preliminary data.</text>
</comment>